<evidence type="ECO:0000256" key="2">
    <source>
        <dbReference type="ARBA" id="ARBA00022692"/>
    </source>
</evidence>
<dbReference type="Gene3D" id="3.40.50.300">
    <property type="entry name" value="P-loop containing nucleotide triphosphate hydrolases"/>
    <property type="match status" value="1"/>
</dbReference>
<dbReference type="CDD" id="cd03244">
    <property type="entry name" value="ABCC_MRP_domain2"/>
    <property type="match status" value="1"/>
</dbReference>
<reference evidence="9" key="1">
    <citation type="submission" date="2021-01" db="EMBL/GenBank/DDBJ databases">
        <authorList>
            <person name="Kaushik A."/>
        </authorList>
    </citation>
    <scope>NUCLEOTIDE SEQUENCE</scope>
    <source>
        <strain evidence="9">AG1-1B</strain>
    </source>
</reference>
<dbReference type="InterPro" id="IPR003439">
    <property type="entry name" value="ABC_transporter-like_ATP-bd"/>
</dbReference>
<dbReference type="Pfam" id="PF00005">
    <property type="entry name" value="ABC_tran"/>
    <property type="match status" value="1"/>
</dbReference>
<proteinExistence type="predicted"/>
<dbReference type="GO" id="GO:0016887">
    <property type="term" value="F:ATP hydrolysis activity"/>
    <property type="evidence" value="ECO:0007669"/>
    <property type="project" value="InterPro"/>
</dbReference>
<name>A0A8H3BKD0_9AGAM</name>
<feature type="domain" description="ABC transporter" evidence="8">
    <location>
        <begin position="42"/>
        <end position="276"/>
    </location>
</feature>
<comment type="caution">
    <text evidence="9">The sequence shown here is derived from an EMBL/GenBank/DDBJ whole genome shotgun (WGS) entry which is preliminary data.</text>
</comment>
<keyword evidence="5" id="KW-1133">Transmembrane helix</keyword>
<evidence type="ECO:0000256" key="1">
    <source>
        <dbReference type="ARBA" id="ARBA00022448"/>
    </source>
</evidence>
<dbReference type="SUPFAM" id="SSF52540">
    <property type="entry name" value="P-loop containing nucleoside triphosphate hydrolases"/>
    <property type="match status" value="1"/>
</dbReference>
<evidence type="ECO:0000256" key="4">
    <source>
        <dbReference type="ARBA" id="ARBA00022840"/>
    </source>
</evidence>
<dbReference type="SMART" id="SM00382">
    <property type="entry name" value="AAA"/>
    <property type="match status" value="1"/>
</dbReference>
<dbReference type="PROSITE" id="PS50893">
    <property type="entry name" value="ABC_TRANSPORTER_2"/>
    <property type="match status" value="1"/>
</dbReference>
<dbReference type="GO" id="GO:0005524">
    <property type="term" value="F:ATP binding"/>
    <property type="evidence" value="ECO:0007669"/>
    <property type="project" value="UniProtKB-KW"/>
</dbReference>
<dbReference type="InterPro" id="IPR017871">
    <property type="entry name" value="ABC_transporter-like_CS"/>
</dbReference>
<evidence type="ECO:0000256" key="7">
    <source>
        <dbReference type="SAM" id="MobiDB-lite"/>
    </source>
</evidence>
<protein>
    <recommendedName>
        <fullName evidence="8">ABC transporter domain-containing protein</fullName>
    </recommendedName>
</protein>
<dbReference type="EMBL" id="CAJMWQ010001658">
    <property type="protein sequence ID" value="CAE6458085.1"/>
    <property type="molecule type" value="Genomic_DNA"/>
</dbReference>
<evidence type="ECO:0000313" key="9">
    <source>
        <dbReference type="EMBL" id="CAE6458085.1"/>
    </source>
</evidence>
<organism evidence="9 10">
    <name type="scientific">Rhizoctonia solani</name>
    <dbReference type="NCBI Taxonomy" id="456999"/>
    <lineage>
        <taxon>Eukaryota</taxon>
        <taxon>Fungi</taxon>
        <taxon>Dikarya</taxon>
        <taxon>Basidiomycota</taxon>
        <taxon>Agaricomycotina</taxon>
        <taxon>Agaricomycetes</taxon>
        <taxon>Cantharellales</taxon>
        <taxon>Ceratobasidiaceae</taxon>
        <taxon>Rhizoctonia</taxon>
    </lineage>
</organism>
<dbReference type="GO" id="GO:0042626">
    <property type="term" value="F:ATPase-coupled transmembrane transporter activity"/>
    <property type="evidence" value="ECO:0007669"/>
    <property type="project" value="TreeGrafter"/>
</dbReference>
<evidence type="ECO:0000256" key="3">
    <source>
        <dbReference type="ARBA" id="ARBA00022741"/>
    </source>
</evidence>
<dbReference type="InterPro" id="IPR027417">
    <property type="entry name" value="P-loop_NTPase"/>
</dbReference>
<evidence type="ECO:0000256" key="6">
    <source>
        <dbReference type="ARBA" id="ARBA00023136"/>
    </source>
</evidence>
<evidence type="ECO:0000259" key="8">
    <source>
        <dbReference type="PROSITE" id="PS50893"/>
    </source>
</evidence>
<keyword evidence="6" id="KW-0472">Membrane</keyword>
<dbReference type="GO" id="GO:0016020">
    <property type="term" value="C:membrane"/>
    <property type="evidence" value="ECO:0007669"/>
    <property type="project" value="TreeGrafter"/>
</dbReference>
<keyword evidence="4" id="KW-0067">ATP-binding</keyword>
<dbReference type="InterPro" id="IPR050173">
    <property type="entry name" value="ABC_transporter_C-like"/>
</dbReference>
<dbReference type="PANTHER" id="PTHR24223">
    <property type="entry name" value="ATP-BINDING CASSETTE SUB-FAMILY C"/>
    <property type="match status" value="1"/>
</dbReference>
<dbReference type="AlphaFoldDB" id="A0A8H3BKD0"/>
<sequence length="276" mass="30800">MESVSSTDVRYRYLDLPQEPNGKDCPKPPAHWPSNTSSDALIAVENLVMRYSPELDPVLHGVSFKLRPREKVGLLGRTGSGKSTLAMSFLRFVEPSEGSIRIDGLDITKISLQDLRSKITIIPQDPVLFSGTVRENLDPFRQHTDAECLDVLHRVQLTAPVISARTTPGSTRPPSPTSYPYDDEGLLDSRLTVSLHTRVSTGGANFSQGQRQLFSLARALLRRNSIVIMDESTSSLDYGTDQKIQDTIREEFQDALTITVAHRIREWPRPQMTRSG</sequence>
<keyword evidence="3" id="KW-0547">Nucleotide-binding</keyword>
<feature type="region of interest" description="Disordered" evidence="7">
    <location>
        <begin position="15"/>
        <end position="36"/>
    </location>
</feature>
<keyword evidence="1" id="KW-0813">Transport</keyword>
<dbReference type="FunFam" id="3.40.50.300:FF:000630">
    <property type="entry name" value="ATP-binding cassette (ABC) transporter, putative"/>
    <property type="match status" value="1"/>
</dbReference>
<dbReference type="Proteomes" id="UP000663826">
    <property type="component" value="Unassembled WGS sequence"/>
</dbReference>
<accession>A0A8H3BKD0</accession>
<keyword evidence="2" id="KW-0812">Transmembrane</keyword>
<dbReference type="PROSITE" id="PS00211">
    <property type="entry name" value="ABC_TRANSPORTER_1"/>
    <property type="match status" value="1"/>
</dbReference>
<evidence type="ECO:0000256" key="5">
    <source>
        <dbReference type="ARBA" id="ARBA00022989"/>
    </source>
</evidence>
<evidence type="ECO:0000313" key="10">
    <source>
        <dbReference type="Proteomes" id="UP000663826"/>
    </source>
</evidence>
<dbReference type="PANTHER" id="PTHR24223:SF415">
    <property type="entry name" value="FI20190P1"/>
    <property type="match status" value="1"/>
</dbReference>
<dbReference type="InterPro" id="IPR003593">
    <property type="entry name" value="AAA+_ATPase"/>
</dbReference>
<gene>
    <name evidence="9" type="ORF">RDB_LOCUS85276</name>
</gene>